<feature type="binding site" evidence="17">
    <location>
        <position position="561"/>
    </location>
    <ligand>
        <name>ATP</name>
        <dbReference type="ChEBI" id="CHEBI:30616"/>
    </ligand>
</feature>
<keyword evidence="21" id="KW-0472">Membrane</keyword>
<evidence type="ECO:0000256" key="20">
    <source>
        <dbReference type="SAM" id="MobiDB-lite"/>
    </source>
</evidence>
<dbReference type="EC" id="2.7.4.6" evidence="8"/>
<feature type="active site" description="Pros-phosphohistidine intermediate" evidence="17">
    <location>
        <position position="585"/>
    </location>
</feature>
<keyword evidence="9" id="KW-0808">Transferase</keyword>
<keyword evidence="13" id="KW-0067">ATP-binding</keyword>
<dbReference type="Proteomes" id="UP001374584">
    <property type="component" value="Unassembled WGS sequence"/>
</dbReference>
<dbReference type="InterPro" id="IPR001564">
    <property type="entry name" value="Nucleoside_diP_kinase"/>
</dbReference>
<evidence type="ECO:0000256" key="19">
    <source>
        <dbReference type="SAM" id="Coils"/>
    </source>
</evidence>
<accession>A0AAN9NB96</accession>
<dbReference type="GO" id="GO:0046872">
    <property type="term" value="F:metal ion binding"/>
    <property type="evidence" value="ECO:0007669"/>
    <property type="project" value="UniProtKB-KW"/>
</dbReference>
<comment type="subunit">
    <text evidence="7">Homohexamer.</text>
</comment>
<evidence type="ECO:0000256" key="21">
    <source>
        <dbReference type="SAM" id="Phobius"/>
    </source>
</evidence>
<dbReference type="InterPro" id="IPR023005">
    <property type="entry name" value="Nucleoside_diP_kinase_AS"/>
</dbReference>
<feature type="transmembrane region" description="Helical" evidence="21">
    <location>
        <begin position="357"/>
        <end position="379"/>
    </location>
</feature>
<feature type="binding site" evidence="17">
    <location>
        <position position="479"/>
    </location>
    <ligand>
        <name>ATP</name>
        <dbReference type="ChEBI" id="CHEBI:30616"/>
    </ligand>
</feature>
<organism evidence="23 24">
    <name type="scientific">Phaseolus coccineus</name>
    <name type="common">Scarlet runner bean</name>
    <name type="synonym">Phaseolus multiflorus</name>
    <dbReference type="NCBI Taxonomy" id="3886"/>
    <lineage>
        <taxon>Eukaryota</taxon>
        <taxon>Viridiplantae</taxon>
        <taxon>Streptophyta</taxon>
        <taxon>Embryophyta</taxon>
        <taxon>Tracheophyta</taxon>
        <taxon>Spermatophyta</taxon>
        <taxon>Magnoliopsida</taxon>
        <taxon>eudicotyledons</taxon>
        <taxon>Gunneridae</taxon>
        <taxon>Pentapetalae</taxon>
        <taxon>rosids</taxon>
        <taxon>fabids</taxon>
        <taxon>Fabales</taxon>
        <taxon>Fabaceae</taxon>
        <taxon>Papilionoideae</taxon>
        <taxon>50 kb inversion clade</taxon>
        <taxon>NPAAA clade</taxon>
        <taxon>indigoferoid/millettioid clade</taxon>
        <taxon>Phaseoleae</taxon>
        <taxon>Phaseolus</taxon>
    </lineage>
</organism>
<keyword evidence="24" id="KW-1185">Reference proteome</keyword>
<dbReference type="SUPFAM" id="SSF54919">
    <property type="entry name" value="Nucleoside diphosphate kinase, NDK"/>
    <property type="match status" value="1"/>
</dbReference>
<dbReference type="InterPro" id="IPR036850">
    <property type="entry name" value="NDK-like_dom_sf"/>
</dbReference>
<keyword evidence="12" id="KW-0418">Kinase</keyword>
<evidence type="ECO:0000256" key="14">
    <source>
        <dbReference type="ARBA" id="ARBA00022842"/>
    </source>
</evidence>
<reference evidence="23 24" key="1">
    <citation type="submission" date="2024-01" db="EMBL/GenBank/DDBJ databases">
        <title>The genomes of 5 underutilized Papilionoideae crops provide insights into root nodulation and disease resistanc.</title>
        <authorList>
            <person name="Jiang F."/>
        </authorList>
    </citation>
    <scope>NUCLEOTIDE SEQUENCE [LARGE SCALE GENOMIC DNA]</scope>
    <source>
        <strain evidence="23">JINMINGXINNONG_FW02</strain>
        <tissue evidence="23">Leaves</tissue>
    </source>
</reference>
<evidence type="ECO:0000256" key="10">
    <source>
        <dbReference type="ARBA" id="ARBA00022723"/>
    </source>
</evidence>
<feature type="compositionally biased region" description="Low complexity" evidence="20">
    <location>
        <begin position="118"/>
        <end position="131"/>
    </location>
</feature>
<dbReference type="HAMAP" id="MF_00451">
    <property type="entry name" value="NDP_kinase"/>
    <property type="match status" value="1"/>
</dbReference>
<evidence type="ECO:0000256" key="13">
    <source>
        <dbReference type="ARBA" id="ARBA00022840"/>
    </source>
</evidence>
<dbReference type="GO" id="GO:0005758">
    <property type="term" value="C:mitochondrial intermembrane space"/>
    <property type="evidence" value="ECO:0007669"/>
    <property type="project" value="UniProtKB-SubCell"/>
</dbReference>
<dbReference type="PANTHER" id="PTHR34837">
    <property type="entry name" value="OS05G0595500 PROTEIN"/>
    <property type="match status" value="1"/>
</dbReference>
<comment type="catalytic activity">
    <reaction evidence="2">
        <text>a ribonucleoside 5'-diphosphate + ATP = a ribonucleoside 5'-triphosphate + ADP</text>
        <dbReference type="Rhea" id="RHEA:18113"/>
        <dbReference type="ChEBI" id="CHEBI:30616"/>
        <dbReference type="ChEBI" id="CHEBI:57930"/>
        <dbReference type="ChEBI" id="CHEBI:61557"/>
        <dbReference type="ChEBI" id="CHEBI:456216"/>
        <dbReference type="EC" id="2.7.4.6"/>
    </reaction>
</comment>
<evidence type="ECO:0000256" key="18">
    <source>
        <dbReference type="RuleBase" id="RU004011"/>
    </source>
</evidence>
<keyword evidence="19" id="KW-0175">Coiled coil</keyword>
<dbReference type="AlphaFoldDB" id="A0AAN9NB96"/>
<evidence type="ECO:0000313" key="24">
    <source>
        <dbReference type="Proteomes" id="UP001374584"/>
    </source>
</evidence>
<dbReference type="GO" id="GO:0006241">
    <property type="term" value="P:CTP biosynthetic process"/>
    <property type="evidence" value="ECO:0007669"/>
    <property type="project" value="InterPro"/>
</dbReference>
<dbReference type="SUPFAM" id="SSF50729">
    <property type="entry name" value="PH domain-like"/>
    <property type="match status" value="1"/>
</dbReference>
<dbReference type="EMBL" id="JAYMYR010000004">
    <property type="protein sequence ID" value="KAK7369781.1"/>
    <property type="molecule type" value="Genomic_DNA"/>
</dbReference>
<keyword evidence="10" id="KW-0479">Metal-binding</keyword>
<comment type="cofactor">
    <cofactor evidence="3">
        <name>Mg(2+)</name>
        <dbReference type="ChEBI" id="CHEBI:18420"/>
    </cofactor>
</comment>
<evidence type="ECO:0000259" key="22">
    <source>
        <dbReference type="SMART" id="SM00562"/>
    </source>
</evidence>
<evidence type="ECO:0000256" key="11">
    <source>
        <dbReference type="ARBA" id="ARBA00022741"/>
    </source>
</evidence>
<dbReference type="NCBIfam" id="NF001908">
    <property type="entry name" value="PRK00668.1"/>
    <property type="match status" value="1"/>
</dbReference>
<comment type="similarity">
    <text evidence="6 17 18">Belongs to the NDK family.</text>
</comment>
<comment type="caution">
    <text evidence="23">The sequence shown here is derived from an EMBL/GenBank/DDBJ whole genome shotgun (WGS) entry which is preliminary data.</text>
</comment>
<keyword evidence="14" id="KW-0460">Magnesium</keyword>
<keyword evidence="21" id="KW-1133">Transmembrane helix</keyword>
<dbReference type="GO" id="GO:0005524">
    <property type="term" value="F:ATP binding"/>
    <property type="evidence" value="ECO:0007669"/>
    <property type="project" value="UniProtKB-KW"/>
</dbReference>
<dbReference type="PROSITE" id="PS00469">
    <property type="entry name" value="NDPK"/>
    <property type="match status" value="1"/>
</dbReference>
<evidence type="ECO:0000256" key="17">
    <source>
        <dbReference type="PROSITE-ProRule" id="PRU00706"/>
    </source>
</evidence>
<evidence type="ECO:0000313" key="23">
    <source>
        <dbReference type="EMBL" id="KAK7369781.1"/>
    </source>
</evidence>
<name>A0AAN9NB96_PHACN</name>
<evidence type="ECO:0000256" key="4">
    <source>
        <dbReference type="ARBA" id="ARBA00004456"/>
    </source>
</evidence>
<dbReference type="FunFam" id="3.30.70.141:FF:000005">
    <property type="entry name" value="Nucleoside diphosphate kinase"/>
    <property type="match status" value="1"/>
</dbReference>
<dbReference type="PANTHER" id="PTHR34837:SF2">
    <property type="entry name" value="OS05G0595500 PROTEIN"/>
    <property type="match status" value="1"/>
</dbReference>
<dbReference type="GO" id="GO:0006228">
    <property type="term" value="P:UTP biosynthetic process"/>
    <property type="evidence" value="ECO:0007669"/>
    <property type="project" value="InterPro"/>
</dbReference>
<keyword evidence="21" id="KW-0812">Transmembrane</keyword>
<evidence type="ECO:0000256" key="2">
    <source>
        <dbReference type="ARBA" id="ARBA00000937"/>
    </source>
</evidence>
<dbReference type="GO" id="GO:0004550">
    <property type="term" value="F:nucleoside diphosphate kinase activity"/>
    <property type="evidence" value="ECO:0007669"/>
    <property type="project" value="UniProtKB-EC"/>
</dbReference>
<dbReference type="GO" id="GO:0006183">
    <property type="term" value="P:GTP biosynthetic process"/>
    <property type="evidence" value="ECO:0007669"/>
    <property type="project" value="InterPro"/>
</dbReference>
<proteinExistence type="inferred from homology"/>
<dbReference type="Gene3D" id="3.30.70.141">
    <property type="entry name" value="Nucleoside diphosphate kinase-like domain"/>
    <property type="match status" value="1"/>
</dbReference>
<feature type="coiled-coil region" evidence="19">
    <location>
        <begin position="179"/>
        <end position="213"/>
    </location>
</feature>
<dbReference type="Pfam" id="PF00334">
    <property type="entry name" value="NDK"/>
    <property type="match status" value="1"/>
</dbReference>
<evidence type="ECO:0000256" key="6">
    <source>
        <dbReference type="ARBA" id="ARBA00008142"/>
    </source>
</evidence>
<evidence type="ECO:0000256" key="15">
    <source>
        <dbReference type="ARBA" id="ARBA00023080"/>
    </source>
</evidence>
<dbReference type="SMART" id="SM00562">
    <property type="entry name" value="NDK"/>
    <property type="match status" value="1"/>
</dbReference>
<dbReference type="PRINTS" id="PR01243">
    <property type="entry name" value="NUCDPKINASE"/>
</dbReference>
<gene>
    <name evidence="23" type="ORF">VNO80_11826</name>
</gene>
<evidence type="ECO:0000256" key="9">
    <source>
        <dbReference type="ARBA" id="ARBA00022679"/>
    </source>
</evidence>
<dbReference type="CDD" id="cd04413">
    <property type="entry name" value="NDPk_I"/>
    <property type="match status" value="1"/>
</dbReference>
<feature type="binding site" evidence="17">
    <location>
        <position position="572"/>
    </location>
    <ligand>
        <name>ATP</name>
        <dbReference type="ChEBI" id="CHEBI:30616"/>
    </ligand>
</feature>
<comment type="function">
    <text evidence="16">Major role in the synthesis of nucleoside triphosphates other than ATP. The ATP gamma phosphate is transferred to the NDP beta phosphate via a ping-pong mechanism, using a phosphorylated active-site intermediate. Shows the highest specificity towards GDP.</text>
</comment>
<evidence type="ECO:0000256" key="7">
    <source>
        <dbReference type="ARBA" id="ARBA00011643"/>
    </source>
</evidence>
<evidence type="ECO:0000256" key="12">
    <source>
        <dbReference type="ARBA" id="ARBA00022777"/>
    </source>
</evidence>
<evidence type="ECO:0000256" key="16">
    <source>
        <dbReference type="ARBA" id="ARBA00058621"/>
    </source>
</evidence>
<feature type="binding site" evidence="17">
    <location>
        <position position="527"/>
    </location>
    <ligand>
        <name>ATP</name>
        <dbReference type="ChEBI" id="CHEBI:30616"/>
    </ligand>
</feature>
<dbReference type="InterPro" id="IPR034907">
    <property type="entry name" value="NDK-like_dom"/>
</dbReference>
<evidence type="ECO:0000256" key="1">
    <source>
        <dbReference type="ARBA" id="ARBA00000082"/>
    </source>
</evidence>
<comment type="subcellular location">
    <subcellularLocation>
        <location evidence="5">Mitochondrion intermembrane space</location>
    </subcellularLocation>
    <subcellularLocation>
        <location evidence="4">Plastid</location>
        <location evidence="4">Chloroplast thylakoid lumen</location>
    </subcellularLocation>
</comment>
<keyword evidence="11" id="KW-0547">Nucleotide-binding</keyword>
<sequence>MESWCEELRVGKINGQKCLFGITVTANRSAVYQTNTRVLGLEPLSVSISSEESVDPQKPFSVWNIRVGKSATCVDLSFCLFLGLRCVFDCPPFFLLKVNLMDDGPPKLKIIPDHFQVPTSSLESPESRTSSITEPGTDQSSRSSRHQRTRRKLRTAFMLNLFSPRRLSWGSTTGGQEKVELTAAEVESLRSELADIEEREAHLKAQLEHIDEVLRSARLSGYLYIRTRWAALPGEPAPIDDTEVDDRLPRFVVLHGACIFLYLLCTDLSPQDSTLLSDIIEVGSLPCFKQEDDEIQYAFYILTRHGLRYECSSNSKIQVDSWLSALQRECKLEHDTFCKADSKLESDTSVPNGSIEISFFILTYLCVLFFFSATANNLVQAKKMASQVCKSASRAARSFLSASKASRFHSQGRAVGAATAVSLSTKVPLLFSNYGRGGSGSGSSSSWISGALALPAAAYMFQDQEVHAAELERTFIAIKPDGVQRGLISEIISRFERKGYKLVGIKVVIPSKEFAKQHYHDLKERPFFDGLCDFLSSGPVIAMVWEGQGVISYGRKLIGATDPQKSEPGTIRGDLAVVVGRNIIHGSDGPETAKDEIKLWFKPEELVRFSSTAEKWVYGSN</sequence>
<feature type="binding site" evidence="17">
    <location>
        <position position="555"/>
    </location>
    <ligand>
        <name>ATP</name>
        <dbReference type="ChEBI" id="CHEBI:30616"/>
    </ligand>
</feature>
<feature type="region of interest" description="Disordered" evidence="20">
    <location>
        <begin position="118"/>
        <end position="150"/>
    </location>
</feature>
<protein>
    <recommendedName>
        <fullName evidence="8">nucleoside-diphosphate kinase</fullName>
        <ecNumber evidence="8">2.7.4.6</ecNumber>
    </recommendedName>
</protein>
<keyword evidence="15" id="KW-0546">Nucleotide metabolism</keyword>
<feature type="domain" description="Nucleoside diphosphate kinase-like" evidence="22">
    <location>
        <begin position="471"/>
        <end position="608"/>
    </location>
</feature>
<comment type="catalytic activity">
    <reaction evidence="1">
        <text>a 2'-deoxyribonucleoside 5'-diphosphate + ATP = a 2'-deoxyribonucleoside 5'-triphosphate + ADP</text>
        <dbReference type="Rhea" id="RHEA:44640"/>
        <dbReference type="ChEBI" id="CHEBI:30616"/>
        <dbReference type="ChEBI" id="CHEBI:61560"/>
        <dbReference type="ChEBI" id="CHEBI:73316"/>
        <dbReference type="ChEBI" id="CHEBI:456216"/>
        <dbReference type="EC" id="2.7.4.6"/>
    </reaction>
</comment>
<evidence type="ECO:0000256" key="5">
    <source>
        <dbReference type="ARBA" id="ARBA00004569"/>
    </source>
</evidence>
<dbReference type="GO" id="GO:0009543">
    <property type="term" value="C:chloroplast thylakoid lumen"/>
    <property type="evidence" value="ECO:0007669"/>
    <property type="project" value="UniProtKB-SubCell"/>
</dbReference>
<evidence type="ECO:0000256" key="3">
    <source>
        <dbReference type="ARBA" id="ARBA00001946"/>
    </source>
</evidence>
<feature type="binding site" evidence="17">
    <location>
        <position position="582"/>
    </location>
    <ligand>
        <name>ATP</name>
        <dbReference type="ChEBI" id="CHEBI:30616"/>
    </ligand>
</feature>
<dbReference type="PROSITE" id="PS51374">
    <property type="entry name" value="NDPK_LIKE"/>
    <property type="match status" value="1"/>
</dbReference>
<evidence type="ECO:0000256" key="8">
    <source>
        <dbReference type="ARBA" id="ARBA00012966"/>
    </source>
</evidence>